<dbReference type="Proteomes" id="UP000693970">
    <property type="component" value="Unassembled WGS sequence"/>
</dbReference>
<sequence>MLGTDSFLAGMFSGAGLLSSSTSFTRVRASAMSDSERGPTVVAIRAIIGCGFMSSGSDPVGEIAGGGGGGGNIKEEIGISFRCDMGPSLHAVEFNVLSSIILKLIMNKNNGQLLLSVDYFFFLSKDPDTNNLILPCVVRIFVAYVLGWVNPAELHSADSAGTNPHG</sequence>
<dbReference type="AlphaFoldDB" id="A0A9K3KN47"/>
<name>A0A9K3KN47_9STRA</name>
<accession>A0A9K3KN47</accession>
<proteinExistence type="predicted"/>
<keyword evidence="2" id="KW-1185">Reference proteome</keyword>
<reference evidence="1" key="1">
    <citation type="journal article" date="2021" name="Sci. Rep.">
        <title>Diploid genomic architecture of Nitzschia inconspicua, an elite biomass production diatom.</title>
        <authorList>
            <person name="Oliver A."/>
            <person name="Podell S."/>
            <person name="Pinowska A."/>
            <person name="Traller J.C."/>
            <person name="Smith S.R."/>
            <person name="McClure R."/>
            <person name="Beliaev A."/>
            <person name="Bohutskyi P."/>
            <person name="Hill E.A."/>
            <person name="Rabines A."/>
            <person name="Zheng H."/>
            <person name="Allen L.Z."/>
            <person name="Kuo A."/>
            <person name="Grigoriev I.V."/>
            <person name="Allen A.E."/>
            <person name="Hazlebeck D."/>
            <person name="Allen E.E."/>
        </authorList>
    </citation>
    <scope>NUCLEOTIDE SEQUENCE</scope>
    <source>
        <strain evidence="1">Hildebrandi</strain>
    </source>
</reference>
<comment type="caution">
    <text evidence="1">The sequence shown here is derived from an EMBL/GenBank/DDBJ whole genome shotgun (WGS) entry which is preliminary data.</text>
</comment>
<organism evidence="1 2">
    <name type="scientific">Nitzschia inconspicua</name>
    <dbReference type="NCBI Taxonomy" id="303405"/>
    <lineage>
        <taxon>Eukaryota</taxon>
        <taxon>Sar</taxon>
        <taxon>Stramenopiles</taxon>
        <taxon>Ochrophyta</taxon>
        <taxon>Bacillariophyta</taxon>
        <taxon>Bacillariophyceae</taxon>
        <taxon>Bacillariophycidae</taxon>
        <taxon>Bacillariales</taxon>
        <taxon>Bacillariaceae</taxon>
        <taxon>Nitzschia</taxon>
    </lineage>
</organism>
<reference evidence="1" key="2">
    <citation type="submission" date="2021-04" db="EMBL/GenBank/DDBJ databases">
        <authorList>
            <person name="Podell S."/>
        </authorList>
    </citation>
    <scope>NUCLEOTIDE SEQUENCE</scope>
    <source>
        <strain evidence="1">Hildebrandi</strain>
    </source>
</reference>
<protein>
    <submittedName>
        <fullName evidence="1">Uncharacterized protein</fullName>
    </submittedName>
</protein>
<evidence type="ECO:0000313" key="2">
    <source>
        <dbReference type="Proteomes" id="UP000693970"/>
    </source>
</evidence>
<evidence type="ECO:0000313" key="1">
    <source>
        <dbReference type="EMBL" id="KAG7346748.1"/>
    </source>
</evidence>
<gene>
    <name evidence="1" type="ORF">IV203_005817</name>
</gene>
<dbReference type="EMBL" id="JAGRRH010000021">
    <property type="protein sequence ID" value="KAG7346748.1"/>
    <property type="molecule type" value="Genomic_DNA"/>
</dbReference>